<organism evidence="1 2">
    <name type="scientific">Cichorium intybus</name>
    <name type="common">Chicory</name>
    <dbReference type="NCBI Taxonomy" id="13427"/>
    <lineage>
        <taxon>Eukaryota</taxon>
        <taxon>Viridiplantae</taxon>
        <taxon>Streptophyta</taxon>
        <taxon>Embryophyta</taxon>
        <taxon>Tracheophyta</taxon>
        <taxon>Spermatophyta</taxon>
        <taxon>Magnoliopsida</taxon>
        <taxon>eudicotyledons</taxon>
        <taxon>Gunneridae</taxon>
        <taxon>Pentapetalae</taxon>
        <taxon>asterids</taxon>
        <taxon>campanulids</taxon>
        <taxon>Asterales</taxon>
        <taxon>Asteraceae</taxon>
        <taxon>Cichorioideae</taxon>
        <taxon>Cichorieae</taxon>
        <taxon>Cichoriinae</taxon>
        <taxon>Cichorium</taxon>
    </lineage>
</organism>
<keyword evidence="2" id="KW-1185">Reference proteome</keyword>
<reference evidence="1 2" key="2">
    <citation type="journal article" date="2022" name="Mol. Ecol. Resour.">
        <title>The genomes of chicory, endive, great burdock and yacon provide insights into Asteraceae paleo-polyploidization history and plant inulin production.</title>
        <authorList>
            <person name="Fan W."/>
            <person name="Wang S."/>
            <person name="Wang H."/>
            <person name="Wang A."/>
            <person name="Jiang F."/>
            <person name="Liu H."/>
            <person name="Zhao H."/>
            <person name="Xu D."/>
            <person name="Zhang Y."/>
        </authorList>
    </citation>
    <scope>NUCLEOTIDE SEQUENCE [LARGE SCALE GENOMIC DNA]</scope>
    <source>
        <strain evidence="2">cv. Punajuju</strain>
        <tissue evidence="1">Leaves</tissue>
    </source>
</reference>
<dbReference type="Proteomes" id="UP001055811">
    <property type="component" value="Linkage Group LG08"/>
</dbReference>
<comment type="caution">
    <text evidence="1">The sequence shown here is derived from an EMBL/GenBank/DDBJ whole genome shotgun (WGS) entry which is preliminary data.</text>
</comment>
<gene>
    <name evidence="1" type="ORF">L2E82_43692</name>
</gene>
<name>A0ACB8ZNL2_CICIN</name>
<proteinExistence type="predicted"/>
<sequence>MVRKQEDEAGITANSVHQGAIATNTFRYHSFFGGAAIICYMALHPQVNGVSGNVVSDVIHGKYSDEETVATTYFAGKYIIVKNMNEAAYVCDYILGGELNGSSSTKEAFLEVAGFHGQDGSDPKAFIFKFQATDFHGDDGSDS</sequence>
<accession>A0ACB8ZNL2</accession>
<evidence type="ECO:0000313" key="2">
    <source>
        <dbReference type="Proteomes" id="UP001055811"/>
    </source>
</evidence>
<protein>
    <submittedName>
        <fullName evidence="1">Uncharacterized protein</fullName>
    </submittedName>
</protein>
<evidence type="ECO:0000313" key="1">
    <source>
        <dbReference type="EMBL" id="KAI3699407.1"/>
    </source>
</evidence>
<dbReference type="EMBL" id="CM042016">
    <property type="protein sequence ID" value="KAI3699407.1"/>
    <property type="molecule type" value="Genomic_DNA"/>
</dbReference>
<reference evidence="2" key="1">
    <citation type="journal article" date="2022" name="Mol. Ecol. Resour.">
        <title>The genomes of chicory, endive, great burdock and yacon provide insights into Asteraceae palaeo-polyploidization history and plant inulin production.</title>
        <authorList>
            <person name="Fan W."/>
            <person name="Wang S."/>
            <person name="Wang H."/>
            <person name="Wang A."/>
            <person name="Jiang F."/>
            <person name="Liu H."/>
            <person name="Zhao H."/>
            <person name="Xu D."/>
            <person name="Zhang Y."/>
        </authorList>
    </citation>
    <scope>NUCLEOTIDE SEQUENCE [LARGE SCALE GENOMIC DNA]</scope>
    <source>
        <strain evidence="2">cv. Punajuju</strain>
    </source>
</reference>